<feature type="compositionally biased region" description="Basic and acidic residues" evidence="1">
    <location>
        <begin position="44"/>
        <end position="75"/>
    </location>
</feature>
<gene>
    <name evidence="2" type="ORF">FGO68_gene16941</name>
</gene>
<accession>A0A8J8SZT2</accession>
<evidence type="ECO:0000313" key="3">
    <source>
        <dbReference type="Proteomes" id="UP000785679"/>
    </source>
</evidence>
<name>A0A8J8SZT2_HALGN</name>
<keyword evidence="3" id="KW-1185">Reference proteome</keyword>
<evidence type="ECO:0000313" key="2">
    <source>
        <dbReference type="EMBL" id="TNV76296.1"/>
    </source>
</evidence>
<evidence type="ECO:0000256" key="1">
    <source>
        <dbReference type="SAM" id="MobiDB-lite"/>
    </source>
</evidence>
<dbReference type="EMBL" id="RRYP01013845">
    <property type="protein sequence ID" value="TNV76296.1"/>
    <property type="molecule type" value="Genomic_DNA"/>
</dbReference>
<comment type="caution">
    <text evidence="2">The sequence shown here is derived from an EMBL/GenBank/DDBJ whole genome shotgun (WGS) entry which is preliminary data.</text>
</comment>
<organism evidence="2 3">
    <name type="scientific">Halteria grandinella</name>
    <dbReference type="NCBI Taxonomy" id="5974"/>
    <lineage>
        <taxon>Eukaryota</taxon>
        <taxon>Sar</taxon>
        <taxon>Alveolata</taxon>
        <taxon>Ciliophora</taxon>
        <taxon>Intramacronucleata</taxon>
        <taxon>Spirotrichea</taxon>
        <taxon>Stichotrichia</taxon>
        <taxon>Sporadotrichida</taxon>
        <taxon>Halteriidae</taxon>
        <taxon>Halteria</taxon>
    </lineage>
</organism>
<dbReference type="AlphaFoldDB" id="A0A8J8SZT2"/>
<dbReference type="Proteomes" id="UP000785679">
    <property type="component" value="Unassembled WGS sequence"/>
</dbReference>
<feature type="region of interest" description="Disordered" evidence="1">
    <location>
        <begin position="38"/>
        <end position="85"/>
    </location>
</feature>
<sequence length="85" mass="9839">MGQVRIKAKFTNLQFIKQMIVNILIFQDSDNYLQKRQIGITEPRVMERRRDPSPPSPRRDYSPPCDYGHHSRDSHGGYSGCCGRS</sequence>
<reference evidence="2" key="1">
    <citation type="submission" date="2019-06" db="EMBL/GenBank/DDBJ databases">
        <authorList>
            <person name="Zheng W."/>
        </authorList>
    </citation>
    <scope>NUCLEOTIDE SEQUENCE</scope>
    <source>
        <strain evidence="2">QDHG01</strain>
    </source>
</reference>
<protein>
    <submittedName>
        <fullName evidence="2">Uncharacterized protein</fullName>
    </submittedName>
</protein>
<proteinExistence type="predicted"/>